<keyword evidence="3" id="KW-1185">Reference proteome</keyword>
<evidence type="ECO:0000256" key="1">
    <source>
        <dbReference type="SAM" id="MobiDB-lite"/>
    </source>
</evidence>
<accession>A0A8K0WRX7</accession>
<dbReference type="EMBL" id="JAGPNK010000005">
    <property type="protein sequence ID" value="KAH7320690.1"/>
    <property type="molecule type" value="Genomic_DNA"/>
</dbReference>
<comment type="caution">
    <text evidence="2">The sequence shown here is derived from an EMBL/GenBank/DDBJ whole genome shotgun (WGS) entry which is preliminary data.</text>
</comment>
<evidence type="ECO:0000313" key="3">
    <source>
        <dbReference type="Proteomes" id="UP000813444"/>
    </source>
</evidence>
<evidence type="ECO:0000313" key="2">
    <source>
        <dbReference type="EMBL" id="KAH7320690.1"/>
    </source>
</evidence>
<gene>
    <name evidence="2" type="ORF">B0I35DRAFT_198781</name>
</gene>
<dbReference type="OrthoDB" id="1918685at2759"/>
<protein>
    <submittedName>
        <fullName evidence="2">Uncharacterized protein</fullName>
    </submittedName>
</protein>
<feature type="compositionally biased region" description="Acidic residues" evidence="1">
    <location>
        <begin position="193"/>
        <end position="204"/>
    </location>
</feature>
<reference evidence="2" key="1">
    <citation type="journal article" date="2021" name="Nat. Commun.">
        <title>Genetic determinants of endophytism in the Arabidopsis root mycobiome.</title>
        <authorList>
            <person name="Mesny F."/>
            <person name="Miyauchi S."/>
            <person name="Thiergart T."/>
            <person name="Pickel B."/>
            <person name="Atanasova L."/>
            <person name="Karlsson M."/>
            <person name="Huettel B."/>
            <person name="Barry K.W."/>
            <person name="Haridas S."/>
            <person name="Chen C."/>
            <person name="Bauer D."/>
            <person name="Andreopoulos W."/>
            <person name="Pangilinan J."/>
            <person name="LaButti K."/>
            <person name="Riley R."/>
            <person name="Lipzen A."/>
            <person name="Clum A."/>
            <person name="Drula E."/>
            <person name="Henrissat B."/>
            <person name="Kohler A."/>
            <person name="Grigoriev I.V."/>
            <person name="Martin F.M."/>
            <person name="Hacquard S."/>
        </authorList>
    </citation>
    <scope>NUCLEOTIDE SEQUENCE</scope>
    <source>
        <strain evidence="2">MPI-CAGE-CH-0235</strain>
    </source>
</reference>
<sequence>MPSEAVVLDPAAVTVAPDHEPFVLVPVIRDILRTGHCPSGSVFLVEGVDLFPISRNGRWQISRLLLGDGELCVQALLAASLQRFVEAGEVFVGCYVRIESLQLKWEKATPDDGEDNSRQDMVYAVVNDLVTIGWNDSYREMWQAQHVTQQLVLEDTRRPDTRRKQVTFEQDIVQTPAEPSVRQAQRKTKPQEPEDGDDAFEDFEAFTVPPKRPQSASRPVSNAKAAASSSLSSSKRHIDQPIALPKDWHDPHVPLKLTTLHSIPYLPYRQNWSVNVLAIIAELYPVEPSPFPPYKQRKARITDPSTAKRVSLSIFLDPEGFQPAVGSSVLLVGVKNHPYDGGSLKKYASDAQYGKWWFQDPFELGWCDVDGIKRWWAEMQMSTEG</sequence>
<organism evidence="2 3">
    <name type="scientific">Stachybotrys elegans</name>
    <dbReference type="NCBI Taxonomy" id="80388"/>
    <lineage>
        <taxon>Eukaryota</taxon>
        <taxon>Fungi</taxon>
        <taxon>Dikarya</taxon>
        <taxon>Ascomycota</taxon>
        <taxon>Pezizomycotina</taxon>
        <taxon>Sordariomycetes</taxon>
        <taxon>Hypocreomycetidae</taxon>
        <taxon>Hypocreales</taxon>
        <taxon>Stachybotryaceae</taxon>
        <taxon>Stachybotrys</taxon>
    </lineage>
</organism>
<feature type="region of interest" description="Disordered" evidence="1">
    <location>
        <begin position="162"/>
        <end position="236"/>
    </location>
</feature>
<name>A0A8K0WRX7_9HYPO</name>
<dbReference type="Proteomes" id="UP000813444">
    <property type="component" value="Unassembled WGS sequence"/>
</dbReference>
<dbReference type="AlphaFoldDB" id="A0A8K0WRX7"/>
<proteinExistence type="predicted"/>
<feature type="compositionally biased region" description="Low complexity" evidence="1">
    <location>
        <begin position="221"/>
        <end position="233"/>
    </location>
</feature>